<evidence type="ECO:0000313" key="9">
    <source>
        <dbReference type="Proteomes" id="UP000243127"/>
    </source>
</evidence>
<keyword evidence="3" id="KW-0498">Mitosis</keyword>
<dbReference type="AlphaFoldDB" id="A9BL89"/>
<dbReference type="EMBL" id="CP000883">
    <property type="protein sequence ID" value="ABW98272.1"/>
    <property type="molecule type" value="Genomic_DNA"/>
</dbReference>
<evidence type="ECO:0000259" key="7">
    <source>
        <dbReference type="Pfam" id="PF02463"/>
    </source>
</evidence>
<dbReference type="Proteomes" id="UP000243127">
    <property type="component" value="Nucleomorph 3"/>
</dbReference>
<evidence type="ECO:0000256" key="5">
    <source>
        <dbReference type="ARBA" id="ARBA00023242"/>
    </source>
</evidence>
<dbReference type="GO" id="GO:0051301">
    <property type="term" value="P:cell division"/>
    <property type="evidence" value="ECO:0007669"/>
    <property type="project" value="UniProtKB-KW"/>
</dbReference>
<evidence type="ECO:0000256" key="3">
    <source>
        <dbReference type="ARBA" id="ARBA00022776"/>
    </source>
</evidence>
<proteinExistence type="predicted"/>
<geneLocation type="nucleomorph" evidence="8"/>
<protein>
    <submittedName>
        <fullName evidence="8">Smc1</fullName>
    </submittedName>
</protein>
<dbReference type="InterPro" id="IPR036277">
    <property type="entry name" value="SMC_hinge_sf"/>
</dbReference>
<keyword evidence="4" id="KW-0175">Coiled coil</keyword>
<dbReference type="GO" id="GO:0008278">
    <property type="term" value="C:cohesin complex"/>
    <property type="evidence" value="ECO:0007669"/>
    <property type="project" value="TreeGrafter"/>
</dbReference>
<dbReference type="GeneID" id="5739415"/>
<dbReference type="PANTHER" id="PTHR18937">
    <property type="entry name" value="STRUCTURAL MAINTENANCE OF CHROMOSOMES SMC FAMILY MEMBER"/>
    <property type="match status" value="1"/>
</dbReference>
<dbReference type="RefSeq" id="XP_001712597.1">
    <property type="nucleotide sequence ID" value="XM_001712545.1"/>
</dbReference>
<evidence type="ECO:0000256" key="4">
    <source>
        <dbReference type="ARBA" id="ARBA00023054"/>
    </source>
</evidence>
<keyword evidence="5" id="KW-0539">Nucleus</keyword>
<dbReference type="SUPFAM" id="SSF75553">
    <property type="entry name" value="Smc hinge domain"/>
    <property type="match status" value="1"/>
</dbReference>
<dbReference type="InterPro" id="IPR027417">
    <property type="entry name" value="P-loop_NTPase"/>
</dbReference>
<evidence type="ECO:0000256" key="6">
    <source>
        <dbReference type="ARBA" id="ARBA00023306"/>
    </source>
</evidence>
<feature type="domain" description="RecF/RecN/SMC N-terminal" evidence="7">
    <location>
        <begin position="8"/>
        <end position="1111"/>
    </location>
</feature>
<keyword evidence="2" id="KW-0132">Cell division</keyword>
<dbReference type="GO" id="GO:0005524">
    <property type="term" value="F:ATP binding"/>
    <property type="evidence" value="ECO:0007669"/>
    <property type="project" value="InterPro"/>
</dbReference>
<comment type="subcellular location">
    <subcellularLocation>
        <location evidence="1">Nucleus</location>
    </subcellularLocation>
</comment>
<dbReference type="GO" id="GO:0005634">
    <property type="term" value="C:nucleus"/>
    <property type="evidence" value="ECO:0007669"/>
    <property type="project" value="UniProtKB-SubCell"/>
</dbReference>
<dbReference type="SUPFAM" id="SSF52540">
    <property type="entry name" value="P-loop containing nucleoside triphosphate hydrolases"/>
    <property type="match status" value="1"/>
</dbReference>
<organism evidence="8 9">
    <name type="scientific">Hemiselmis andersenii</name>
    <name type="common">Cryptophyte alga</name>
    <dbReference type="NCBI Taxonomy" id="464988"/>
    <lineage>
        <taxon>Eukaryota</taxon>
        <taxon>Cryptophyceae</taxon>
        <taxon>Cryptomonadales</taxon>
        <taxon>Hemiselmidaceae</taxon>
        <taxon>Hemiselmis</taxon>
    </lineage>
</organism>
<dbReference type="GO" id="GO:0003677">
    <property type="term" value="F:DNA binding"/>
    <property type="evidence" value="ECO:0007669"/>
    <property type="project" value="TreeGrafter"/>
</dbReference>
<keyword evidence="8" id="KW-0542">Nucleomorph</keyword>
<dbReference type="PANTHER" id="PTHR18937:SF12">
    <property type="entry name" value="STRUCTURAL MAINTENANCE OF CHROMOSOMES PROTEIN"/>
    <property type="match status" value="1"/>
</dbReference>
<keyword evidence="6" id="KW-0131">Cell cycle</keyword>
<dbReference type="Gene3D" id="3.40.50.300">
    <property type="entry name" value="P-loop containing nucleotide triphosphate hydrolases"/>
    <property type="match status" value="2"/>
</dbReference>
<reference evidence="8 9" key="1">
    <citation type="journal article" date="2007" name="Proc. Natl. Acad. Sci. U.S.A.">
        <title>Nucleomorph genome of Hemiselmis andersenii reveals complete intron loss and compaction as a driver of protein structure and function.</title>
        <authorList>
            <person name="Lane C.E."/>
            <person name="van den Heuvel K."/>
            <person name="Kozera C."/>
            <person name="Curtis B.A."/>
            <person name="Parsons B.J."/>
            <person name="Bowman S."/>
            <person name="Archibald J.M."/>
        </authorList>
    </citation>
    <scope>NUCLEOTIDE SEQUENCE [LARGE SCALE GENOMIC DNA]</scope>
    <source>
        <strain evidence="8 9">CCMP644</strain>
    </source>
</reference>
<accession>A9BL89</accession>
<sequence>MDKKRTELKLVEIENFKSFKNIVSFGPFSFFSSFIGKNGSGKTNFSDAISFCLGGNLEEINCFSVQNLFFESNFYNNSKYETKIILKIKNKKKIKEFIRITNIQNISEFFINGIKVSLGFYKTYLKKYQINFVKELILIKNSIDNIFLIPNYQLPKIIDEISGSKKLSNSHLKIGLLRKKLQKTSLFFYKKLKLIIKEKNSRIQTIRRKKNSIKFIKPYLKIKNCFLLKKIFKSLNKIGFIGREQIFFPKKEIIYQELTSTCSLFYSREIIKRKQKKKSLLSQFEDIFLTFFKNLKKVILNVSFLEKKIFIDQFLNIFDKELIVLLKKKKKTKKKKLNSFIFCQNETSFFFLDKVVPFFKKISKKSEFVEKKLKNYSIFKKKVFNTKKEKKYSKFKIYFGFLVLVNFFKKKKILQIKKKKIFSLKEKIQCFIHYSTILLLFILIEAKKKTSKKKKTFQESDQNLYFYLKNSLNGIRGKLEELIKPIDSMYKKDLISLFGVQKKTIIVNTYKTAFKSLLFLRPFKQTNLEFFPLKNSYPIEISEKKKEDMNKSSFFLDFDKYDSHLIFISKKKNILEGTFDKKKTRAFDIEEISLSKNSFYCISFESQEISERNNKTVMGQDFNHKKNLMIELLNKLTNKKKQNISLFKETTLLNNKEKRFFLFFEQKKLFKITKFFSEQLFFSIFCLKKNFIMKNSKYSNKLSLIVNFFNFKNIKKIRRMSSSSKKKQFSNLTSLILILFLDSKKTEFKIFSNEKKKILIKKNFFSKTWIKFFFCFRFFLNKEFFYLKIFFSKWKLEKGKKQSFCFNTNQIKILLVRFSSSSTFLNMVQKKNYRTITEKKFQYEKFLEIILEQFTFSFLIKKFFGFFEIFWTNFSSKKKNRLFNYFFFCKMQKEKKKRKKNFQKFIKKNKDSLKNLMLYFSLKIQRRKKSLLINKRYEFFKKKLIDSRFRYLVTNSKFFRIANERAKRFKKFFNNLSEQINKIYKELTKTISSPYGGTAFLTIENREQPFLGKIFFTAIPPSKSFQTTQNLSGGEKTIALLSLVLSFVEILQQPFILFDEIDSFLDAWFTERFFLLLKRLSKTIKIQTCIITLKIRFFLFFEMIIFLVKTKSGTNLITIAQKVVIK</sequence>
<name>A9BL89_HEMAN</name>
<evidence type="ECO:0000313" key="8">
    <source>
        <dbReference type="EMBL" id="ABW98272.1"/>
    </source>
</evidence>
<dbReference type="GO" id="GO:0007062">
    <property type="term" value="P:sister chromatid cohesion"/>
    <property type="evidence" value="ECO:0007669"/>
    <property type="project" value="TreeGrafter"/>
</dbReference>
<evidence type="ECO:0000256" key="2">
    <source>
        <dbReference type="ARBA" id="ARBA00022618"/>
    </source>
</evidence>
<evidence type="ECO:0000256" key="1">
    <source>
        <dbReference type="ARBA" id="ARBA00004123"/>
    </source>
</evidence>
<dbReference type="Pfam" id="PF02463">
    <property type="entry name" value="SMC_N"/>
    <property type="match status" value="1"/>
</dbReference>
<dbReference type="InterPro" id="IPR003395">
    <property type="entry name" value="RecF/RecN/SMC_N"/>
</dbReference>
<gene>
    <name evidence="8" type="ORF">HAN_3g470</name>
</gene>